<feature type="region of interest" description="Disordered" evidence="1">
    <location>
        <begin position="1"/>
        <end position="21"/>
    </location>
</feature>
<evidence type="ECO:0000313" key="2">
    <source>
        <dbReference type="EMBL" id="GGL11778.1"/>
    </source>
</evidence>
<comment type="caution">
    <text evidence="2">The sequence shown here is derived from an EMBL/GenBank/DDBJ whole genome shotgun (WGS) entry which is preliminary data.</text>
</comment>
<sequence length="87" mass="9119">MVSDGRSATAPARSGAPQLEQNRLFSALRFPHLVHTRADMDGSSCRGCPAWALDAYGSGENPPPALEVDGSPKPMRPDWAGSTDGAP</sequence>
<keyword evidence="3" id="KW-1185">Reference proteome</keyword>
<protein>
    <submittedName>
        <fullName evidence="2">Uncharacterized protein</fullName>
    </submittedName>
</protein>
<name>A0A917VT63_9ACTN</name>
<organism evidence="2 3">
    <name type="scientific">Streptomyces flaveus</name>
    <dbReference type="NCBI Taxonomy" id="66370"/>
    <lineage>
        <taxon>Bacteria</taxon>
        <taxon>Bacillati</taxon>
        <taxon>Actinomycetota</taxon>
        <taxon>Actinomycetes</taxon>
        <taxon>Kitasatosporales</taxon>
        <taxon>Streptomycetaceae</taxon>
        <taxon>Streptomyces</taxon>
        <taxon>Streptomyces aurantiacus group</taxon>
    </lineage>
</organism>
<reference evidence="2" key="1">
    <citation type="journal article" date="2014" name="Int. J. Syst. Evol. Microbiol.">
        <title>Complete genome sequence of Corynebacterium casei LMG S-19264T (=DSM 44701T), isolated from a smear-ripened cheese.</title>
        <authorList>
            <consortium name="US DOE Joint Genome Institute (JGI-PGF)"/>
            <person name="Walter F."/>
            <person name="Albersmeier A."/>
            <person name="Kalinowski J."/>
            <person name="Ruckert C."/>
        </authorList>
    </citation>
    <scope>NUCLEOTIDE SEQUENCE</scope>
    <source>
        <strain evidence="2">JCM 3035</strain>
    </source>
</reference>
<evidence type="ECO:0000256" key="1">
    <source>
        <dbReference type="SAM" id="MobiDB-lite"/>
    </source>
</evidence>
<proteinExistence type="predicted"/>
<reference evidence="2" key="2">
    <citation type="submission" date="2020-09" db="EMBL/GenBank/DDBJ databases">
        <authorList>
            <person name="Sun Q."/>
            <person name="Ohkuma M."/>
        </authorList>
    </citation>
    <scope>NUCLEOTIDE SEQUENCE</scope>
    <source>
        <strain evidence="2">JCM 3035</strain>
    </source>
</reference>
<gene>
    <name evidence="2" type="ORF">GCM10010094_85850</name>
</gene>
<dbReference type="EMBL" id="BMPQ01000042">
    <property type="protein sequence ID" value="GGL11778.1"/>
    <property type="molecule type" value="Genomic_DNA"/>
</dbReference>
<evidence type="ECO:0000313" key="3">
    <source>
        <dbReference type="Proteomes" id="UP000637788"/>
    </source>
</evidence>
<dbReference type="AlphaFoldDB" id="A0A917VT63"/>
<accession>A0A917VT63</accession>
<dbReference type="Proteomes" id="UP000637788">
    <property type="component" value="Unassembled WGS sequence"/>
</dbReference>
<feature type="region of interest" description="Disordered" evidence="1">
    <location>
        <begin position="56"/>
        <end position="87"/>
    </location>
</feature>